<dbReference type="EMBL" id="HBUE01016777">
    <property type="protein sequence ID" value="CAG6450675.1"/>
    <property type="molecule type" value="Transcribed_RNA"/>
</dbReference>
<sequence length="116" mass="12888">MFRHVSLKLVTVSFVRLLKQPFIVAGSVVQIRVLLQRLGETHFVLLAQVAKRLLDQADPSVEVAQVAAVRDHVSKRLGALLREKIERDVIGLIAKINQRAPDGRDQHAAGRDLVTP</sequence>
<dbReference type="EMBL" id="HBUE01317853">
    <property type="protein sequence ID" value="CAG6586567.1"/>
    <property type="molecule type" value="Transcribed_RNA"/>
</dbReference>
<dbReference type="EMBL" id="HBUE01211417">
    <property type="protein sequence ID" value="CAG6534619.1"/>
    <property type="molecule type" value="Transcribed_RNA"/>
</dbReference>
<dbReference type="EMBL" id="HBUE01016776">
    <property type="protein sequence ID" value="CAG6450672.1"/>
    <property type="molecule type" value="Transcribed_RNA"/>
</dbReference>
<dbReference type="EMBL" id="HBUE01317852">
    <property type="protein sequence ID" value="CAG6586565.1"/>
    <property type="molecule type" value="Transcribed_RNA"/>
</dbReference>
<proteinExistence type="predicted"/>
<accession>A0A8D8HHW8</accession>
<evidence type="ECO:0000313" key="1">
    <source>
        <dbReference type="EMBL" id="CAG6534617.1"/>
    </source>
</evidence>
<dbReference type="EMBL" id="HBUE01211416">
    <property type="protein sequence ID" value="CAG6534617.1"/>
    <property type="molecule type" value="Transcribed_RNA"/>
</dbReference>
<name>A0A8D8HHW8_CULPI</name>
<protein>
    <submittedName>
        <fullName evidence="1">(northern house mosquito) hypothetical protein</fullName>
    </submittedName>
</protein>
<organism evidence="1">
    <name type="scientific">Culex pipiens</name>
    <name type="common">House mosquito</name>
    <dbReference type="NCBI Taxonomy" id="7175"/>
    <lineage>
        <taxon>Eukaryota</taxon>
        <taxon>Metazoa</taxon>
        <taxon>Ecdysozoa</taxon>
        <taxon>Arthropoda</taxon>
        <taxon>Hexapoda</taxon>
        <taxon>Insecta</taxon>
        <taxon>Pterygota</taxon>
        <taxon>Neoptera</taxon>
        <taxon>Endopterygota</taxon>
        <taxon>Diptera</taxon>
        <taxon>Nematocera</taxon>
        <taxon>Culicoidea</taxon>
        <taxon>Culicidae</taxon>
        <taxon>Culicinae</taxon>
        <taxon>Culicini</taxon>
        <taxon>Culex</taxon>
        <taxon>Culex</taxon>
    </lineage>
</organism>
<dbReference type="AlphaFoldDB" id="A0A8D8HHW8"/>
<reference evidence="1" key="1">
    <citation type="submission" date="2021-05" db="EMBL/GenBank/DDBJ databases">
        <authorList>
            <person name="Alioto T."/>
            <person name="Alioto T."/>
            <person name="Gomez Garrido J."/>
        </authorList>
    </citation>
    <scope>NUCLEOTIDE SEQUENCE</scope>
</reference>